<feature type="domain" description="N-acetyltransferase" evidence="1">
    <location>
        <begin position="44"/>
        <end position="228"/>
    </location>
</feature>
<dbReference type="SUPFAM" id="SSF55729">
    <property type="entry name" value="Acyl-CoA N-acyltransferases (Nat)"/>
    <property type="match status" value="1"/>
</dbReference>
<sequence length="228" mass="26505">MGSNLKISLIPWDAESVTHRRWLYDQRIQCNWDHEKVEEEWRQQQIRGEKCMYWIVRQSELGSAKSPNVNEEVLHDTAESVNGKTRRALRVAFVPIGHISLDPKNKDAERLGIDMPSDGVYWIKSFFILQSLQGGGIGRAAMDAVEDMATREPLWAQTLMLDTVTKEHQIREDFALSTYGSIPKITNESWYARRGYTPIKTVPNYYDVWDGNGNRWDIEIVFMRKNIQ</sequence>
<dbReference type="GO" id="GO:0016747">
    <property type="term" value="F:acyltransferase activity, transferring groups other than amino-acyl groups"/>
    <property type="evidence" value="ECO:0007669"/>
    <property type="project" value="InterPro"/>
</dbReference>
<protein>
    <recommendedName>
        <fullName evidence="1">N-acetyltransferase domain-containing protein</fullName>
    </recommendedName>
</protein>
<dbReference type="InterPro" id="IPR000182">
    <property type="entry name" value="GNAT_dom"/>
</dbReference>
<dbReference type="PROSITE" id="PS51186">
    <property type="entry name" value="GNAT"/>
    <property type="match status" value="1"/>
</dbReference>
<organism evidence="2 3">
    <name type="scientific">Penicillium cosmopolitanum</name>
    <dbReference type="NCBI Taxonomy" id="1131564"/>
    <lineage>
        <taxon>Eukaryota</taxon>
        <taxon>Fungi</taxon>
        <taxon>Dikarya</taxon>
        <taxon>Ascomycota</taxon>
        <taxon>Pezizomycotina</taxon>
        <taxon>Eurotiomycetes</taxon>
        <taxon>Eurotiomycetidae</taxon>
        <taxon>Eurotiales</taxon>
        <taxon>Aspergillaceae</taxon>
        <taxon>Penicillium</taxon>
    </lineage>
</organism>
<keyword evidence="3" id="KW-1185">Reference proteome</keyword>
<dbReference type="EMBL" id="JAPZBU010000008">
    <property type="protein sequence ID" value="KAJ5392308.1"/>
    <property type="molecule type" value="Genomic_DNA"/>
</dbReference>
<dbReference type="GeneID" id="81371415"/>
<dbReference type="RefSeq" id="XP_056487986.1">
    <property type="nucleotide sequence ID" value="XM_056632435.1"/>
</dbReference>
<dbReference type="InterPro" id="IPR016181">
    <property type="entry name" value="Acyl_CoA_acyltransferase"/>
</dbReference>
<gene>
    <name evidence="2" type="ORF">N7509_007798</name>
</gene>
<dbReference type="Gene3D" id="3.40.630.30">
    <property type="match status" value="1"/>
</dbReference>
<evidence type="ECO:0000313" key="2">
    <source>
        <dbReference type="EMBL" id="KAJ5392308.1"/>
    </source>
</evidence>
<dbReference type="CDD" id="cd04301">
    <property type="entry name" value="NAT_SF"/>
    <property type="match status" value="1"/>
</dbReference>
<evidence type="ECO:0000313" key="3">
    <source>
        <dbReference type="Proteomes" id="UP001147747"/>
    </source>
</evidence>
<dbReference type="Proteomes" id="UP001147747">
    <property type="component" value="Unassembled WGS sequence"/>
</dbReference>
<accession>A0A9W9VZL8</accession>
<dbReference type="Pfam" id="PF00583">
    <property type="entry name" value="Acetyltransf_1"/>
    <property type="match status" value="1"/>
</dbReference>
<reference evidence="2" key="2">
    <citation type="journal article" date="2023" name="IMA Fungus">
        <title>Comparative genomic study of the Penicillium genus elucidates a diverse pangenome and 15 lateral gene transfer events.</title>
        <authorList>
            <person name="Petersen C."/>
            <person name="Sorensen T."/>
            <person name="Nielsen M.R."/>
            <person name="Sondergaard T.E."/>
            <person name="Sorensen J.L."/>
            <person name="Fitzpatrick D.A."/>
            <person name="Frisvad J.C."/>
            <person name="Nielsen K.L."/>
        </authorList>
    </citation>
    <scope>NUCLEOTIDE SEQUENCE</scope>
    <source>
        <strain evidence="2">IBT 29677</strain>
    </source>
</reference>
<dbReference type="AlphaFoldDB" id="A0A9W9VZL8"/>
<proteinExistence type="predicted"/>
<comment type="caution">
    <text evidence="2">The sequence shown here is derived from an EMBL/GenBank/DDBJ whole genome shotgun (WGS) entry which is preliminary data.</text>
</comment>
<dbReference type="OrthoDB" id="2326446at2759"/>
<evidence type="ECO:0000259" key="1">
    <source>
        <dbReference type="PROSITE" id="PS51186"/>
    </source>
</evidence>
<name>A0A9W9VZL8_9EURO</name>
<reference evidence="2" key="1">
    <citation type="submission" date="2022-12" db="EMBL/GenBank/DDBJ databases">
        <authorList>
            <person name="Petersen C."/>
        </authorList>
    </citation>
    <scope>NUCLEOTIDE SEQUENCE</scope>
    <source>
        <strain evidence="2">IBT 29677</strain>
    </source>
</reference>